<feature type="transmembrane region" description="Helical" evidence="7">
    <location>
        <begin position="122"/>
        <end position="144"/>
    </location>
</feature>
<feature type="transmembrane region" description="Helical" evidence="7">
    <location>
        <begin position="212"/>
        <end position="234"/>
    </location>
</feature>
<dbReference type="GO" id="GO:0055085">
    <property type="term" value="P:transmembrane transport"/>
    <property type="evidence" value="ECO:0007669"/>
    <property type="project" value="InterPro"/>
</dbReference>
<evidence type="ECO:0000259" key="8">
    <source>
        <dbReference type="PROSITE" id="PS50928"/>
    </source>
</evidence>
<comment type="similarity">
    <text evidence="7">Belongs to the binding-protein-dependent transport system permease family.</text>
</comment>
<keyword evidence="6 7" id="KW-0472">Membrane</keyword>
<feature type="domain" description="ABC transmembrane type-1" evidence="8">
    <location>
        <begin position="90"/>
        <end position="334"/>
    </location>
</feature>
<protein>
    <submittedName>
        <fullName evidence="9">Putative ABC transporter permease protein</fullName>
    </submittedName>
</protein>
<comment type="subcellular location">
    <subcellularLocation>
        <location evidence="1 7">Cell membrane</location>
        <topology evidence="1 7">Multi-pass membrane protein</topology>
    </subcellularLocation>
</comment>
<dbReference type="PANTHER" id="PTHR32243">
    <property type="entry name" value="MALTOSE TRANSPORT SYSTEM PERMEASE-RELATED"/>
    <property type="match status" value="1"/>
</dbReference>
<feature type="transmembrane region" description="Helical" evidence="7">
    <location>
        <begin position="90"/>
        <end position="115"/>
    </location>
</feature>
<feature type="transmembrane region" description="Helical" evidence="7">
    <location>
        <begin position="312"/>
        <end position="333"/>
    </location>
</feature>
<feature type="transmembrane region" description="Helical" evidence="7">
    <location>
        <begin position="179"/>
        <end position="200"/>
    </location>
</feature>
<feature type="transmembrane region" description="Helical" evidence="7">
    <location>
        <begin position="27"/>
        <end position="48"/>
    </location>
</feature>
<accession>A0A1R3V1K2</accession>
<name>A0A1R3V1K2_9HYPH</name>
<proteinExistence type="inferred from homology"/>
<evidence type="ECO:0000256" key="4">
    <source>
        <dbReference type="ARBA" id="ARBA00022692"/>
    </source>
</evidence>
<dbReference type="GO" id="GO:0005886">
    <property type="term" value="C:plasma membrane"/>
    <property type="evidence" value="ECO:0007669"/>
    <property type="project" value="UniProtKB-SubCell"/>
</dbReference>
<dbReference type="PANTHER" id="PTHR32243:SF18">
    <property type="entry name" value="INNER MEMBRANE ABC TRANSPORTER PERMEASE PROTEIN YCJP"/>
    <property type="match status" value="1"/>
</dbReference>
<organism evidence="9 10">
    <name type="scientific">Mesorhizobium prunaredense</name>
    <dbReference type="NCBI Taxonomy" id="1631249"/>
    <lineage>
        <taxon>Bacteria</taxon>
        <taxon>Pseudomonadati</taxon>
        <taxon>Pseudomonadota</taxon>
        <taxon>Alphaproteobacteria</taxon>
        <taxon>Hyphomicrobiales</taxon>
        <taxon>Phyllobacteriaceae</taxon>
        <taxon>Mesorhizobium</taxon>
    </lineage>
</organism>
<dbReference type="CDD" id="cd06261">
    <property type="entry name" value="TM_PBP2"/>
    <property type="match status" value="1"/>
</dbReference>
<evidence type="ECO:0000256" key="2">
    <source>
        <dbReference type="ARBA" id="ARBA00022448"/>
    </source>
</evidence>
<dbReference type="RefSeq" id="WP_077374022.1">
    <property type="nucleotide sequence ID" value="NZ_FTPD01000005.1"/>
</dbReference>
<dbReference type="Pfam" id="PF00528">
    <property type="entry name" value="BPD_transp_1"/>
    <property type="match status" value="1"/>
</dbReference>
<dbReference type="EMBL" id="FTPD01000005">
    <property type="protein sequence ID" value="SIT53759.1"/>
    <property type="molecule type" value="Genomic_DNA"/>
</dbReference>
<dbReference type="Proteomes" id="UP000188388">
    <property type="component" value="Unassembled WGS sequence"/>
</dbReference>
<gene>
    <name evidence="9" type="primary">ycjP</name>
    <name evidence="9" type="ORF">BQ8794_130243</name>
</gene>
<keyword evidence="3" id="KW-1003">Cell membrane</keyword>
<dbReference type="SUPFAM" id="SSF161098">
    <property type="entry name" value="MetI-like"/>
    <property type="match status" value="2"/>
</dbReference>
<evidence type="ECO:0000313" key="10">
    <source>
        <dbReference type="Proteomes" id="UP000188388"/>
    </source>
</evidence>
<feature type="transmembrane region" description="Helical" evidence="7">
    <location>
        <begin position="255"/>
        <end position="280"/>
    </location>
</feature>
<dbReference type="InterPro" id="IPR035906">
    <property type="entry name" value="MetI-like_sf"/>
</dbReference>
<keyword evidence="5 7" id="KW-1133">Transmembrane helix</keyword>
<sequence>MSTEPRSLARRLFEPASIDSQAPVARVVTYALLFLWTLVVVIPLYWVLITSFKGPGEVDNGPFYLPFVDFAPSLQAWDFMLVQNYTLRPYMNSVVVAVASTLLAVLIGSLAAYALVRIRFQVKLAAVAIFLILLTAIIVAVATFGVRWEIAIVVAAALFIIALFTLVGRTQLAVGNNDIEFWIISNRIMPPIVAVLPIYVMFQQMRLLDTQVALIATYTAINLPIVVWLTRDFFAGIPLDLEESAQIDGASKFRVFFTIALPLVRSGLVATFLLVLILAWNEYLLALFLSNADAQTMPVLVSAQNTTRGPQWWNMSVLITVMIAPVIVISSILQKHIARGLLVGAVKG</sequence>
<evidence type="ECO:0000256" key="3">
    <source>
        <dbReference type="ARBA" id="ARBA00022475"/>
    </source>
</evidence>
<evidence type="ECO:0000256" key="5">
    <source>
        <dbReference type="ARBA" id="ARBA00022989"/>
    </source>
</evidence>
<dbReference type="Gene3D" id="1.10.3720.10">
    <property type="entry name" value="MetI-like"/>
    <property type="match status" value="2"/>
</dbReference>
<dbReference type="InterPro" id="IPR000515">
    <property type="entry name" value="MetI-like"/>
</dbReference>
<dbReference type="InterPro" id="IPR050901">
    <property type="entry name" value="BP-dep_ABC_trans_perm"/>
</dbReference>
<keyword evidence="4 7" id="KW-0812">Transmembrane</keyword>
<feature type="transmembrane region" description="Helical" evidence="7">
    <location>
        <begin position="150"/>
        <end position="167"/>
    </location>
</feature>
<evidence type="ECO:0000256" key="1">
    <source>
        <dbReference type="ARBA" id="ARBA00004651"/>
    </source>
</evidence>
<evidence type="ECO:0000256" key="7">
    <source>
        <dbReference type="RuleBase" id="RU363032"/>
    </source>
</evidence>
<dbReference type="STRING" id="1631249.BQ8794_130243"/>
<evidence type="ECO:0000313" key="9">
    <source>
        <dbReference type="EMBL" id="SIT53759.1"/>
    </source>
</evidence>
<dbReference type="AlphaFoldDB" id="A0A1R3V1K2"/>
<keyword evidence="10" id="KW-1185">Reference proteome</keyword>
<evidence type="ECO:0000256" key="6">
    <source>
        <dbReference type="ARBA" id="ARBA00023136"/>
    </source>
</evidence>
<reference evidence="10" key="1">
    <citation type="submission" date="2017-01" db="EMBL/GenBank/DDBJ databases">
        <authorList>
            <person name="Brunel B."/>
        </authorList>
    </citation>
    <scope>NUCLEOTIDE SEQUENCE [LARGE SCALE GENOMIC DNA]</scope>
</reference>
<keyword evidence="2 7" id="KW-0813">Transport</keyword>
<dbReference type="PROSITE" id="PS50928">
    <property type="entry name" value="ABC_TM1"/>
    <property type="match status" value="1"/>
</dbReference>